<keyword evidence="7" id="KW-0175">Coiled coil</keyword>
<dbReference type="RefSeq" id="XP_050931988.1">
    <property type="nucleotide sequence ID" value="XM_051076031.1"/>
</dbReference>
<dbReference type="PANTHER" id="PTHR25465:SF32">
    <property type="entry name" value="BLOODTHIRSTY-RELATED GENE FAMILY, MEMBER 16 ISOFORM X1-RELATED"/>
    <property type="match status" value="1"/>
</dbReference>
<keyword evidence="4" id="KW-0862">Zinc</keyword>
<dbReference type="Gene3D" id="3.30.160.60">
    <property type="entry name" value="Classic Zinc Finger"/>
    <property type="match status" value="1"/>
</dbReference>
<dbReference type="InterPro" id="IPR027370">
    <property type="entry name" value="Znf-RING_euk"/>
</dbReference>
<dbReference type="RefSeq" id="XP_018541340.1">
    <property type="nucleotide sequence ID" value="XM_018685824.2"/>
</dbReference>
<dbReference type="PROSITE" id="PS50119">
    <property type="entry name" value="ZF_BBOX"/>
    <property type="match status" value="1"/>
</dbReference>
<proteinExistence type="predicted"/>
<evidence type="ECO:0000256" key="6">
    <source>
        <dbReference type="PROSITE-ProRule" id="PRU00024"/>
    </source>
</evidence>
<dbReference type="InterPro" id="IPR000315">
    <property type="entry name" value="Znf_B-box"/>
</dbReference>
<evidence type="ECO:0000256" key="5">
    <source>
        <dbReference type="ARBA" id="ARBA00022859"/>
    </source>
</evidence>
<evidence type="ECO:0000256" key="2">
    <source>
        <dbReference type="ARBA" id="ARBA00022723"/>
    </source>
</evidence>
<feature type="domain" description="RING-type" evidence="8">
    <location>
        <begin position="15"/>
        <end position="55"/>
    </location>
</feature>
<dbReference type="InterPro" id="IPR001870">
    <property type="entry name" value="B30.2/SPRY"/>
</dbReference>
<dbReference type="PROSITE" id="PS50188">
    <property type="entry name" value="B302_SPRY"/>
    <property type="match status" value="1"/>
</dbReference>
<sequence>MASASSFLSEDQFLCSICLEVFTEPVSIPCGHNFCKACITKNWEGKNQCQCPLCNEKFNKGLKLRVNTGFREVVENFKKLRFISKNDVPAKPGQVPCDCCTGNKFKAFKTCLVCLASYCETHLEPHLRVAALKRHKLTEPVHNLENNVCKNHNRILELFCRNDLTRVCVLCTEHRAHDTVPLQEEYEEKKFQLEQKKVEVQEMIQERQKKIQTIKEVADTKGEDKNEAIANSLQVFSTLVNSIQRHLSGLVSVIEEKHRAAERQAEVLVKELERENGELQKRITKLEHISQTKDHLQFIKSFVSFSSSPPPTKNWSDISISGQQYVDEVKRAMVKLEEALTKELERASREFRVCCSQVLVEETDAVKKTHTITDLETLPEGIKLDVIRQQYTVDVTFDPCSANELLLLSEDSKQVRTAHIWWPNGIPQKFNRYAYILGKKGFSEGRFYYEVQVAMKTGWDLGVVRESIHGKRTFTQNPRNGAWIIKLRNNTKCTALNNTSVNLSLRTIPERVGVFVDYEKGLVSFYDVDTVTLIYSFTGCMFNEKIYPFFSPGPSEDGINGAPLVLSSAKCSATSEESNGFLGLIITLIALFFLCIN</sequence>
<evidence type="ECO:0000256" key="4">
    <source>
        <dbReference type="ARBA" id="ARBA00022833"/>
    </source>
</evidence>
<reference evidence="12 13" key="1">
    <citation type="submission" date="2025-04" db="UniProtKB">
        <authorList>
            <consortium name="RefSeq"/>
        </authorList>
    </citation>
    <scope>IDENTIFICATION</scope>
    <source>
        <tissue evidence="12 13">Brain</tissue>
    </source>
</reference>
<keyword evidence="1" id="KW-0399">Innate immunity</keyword>
<dbReference type="PROSITE" id="PS50089">
    <property type="entry name" value="ZF_RING_2"/>
    <property type="match status" value="1"/>
</dbReference>
<evidence type="ECO:0000313" key="13">
    <source>
        <dbReference type="RefSeq" id="XP_050931988.1"/>
    </source>
</evidence>
<name>A0AAJ8BHY6_LATCA</name>
<dbReference type="Gene3D" id="4.10.830.40">
    <property type="match status" value="1"/>
</dbReference>
<evidence type="ECO:0000313" key="14">
    <source>
        <dbReference type="RefSeq" id="XP_050931989.1"/>
    </source>
</evidence>
<dbReference type="Pfam" id="PF25600">
    <property type="entry name" value="TRIM_CC"/>
    <property type="match status" value="1"/>
</dbReference>
<dbReference type="PRINTS" id="PR01407">
    <property type="entry name" value="BUTYPHLNCDUF"/>
</dbReference>
<organism evidence="11 13">
    <name type="scientific">Lates calcarifer</name>
    <name type="common">Barramundi</name>
    <name type="synonym">Holocentrus calcarifer</name>
    <dbReference type="NCBI Taxonomy" id="8187"/>
    <lineage>
        <taxon>Eukaryota</taxon>
        <taxon>Metazoa</taxon>
        <taxon>Chordata</taxon>
        <taxon>Craniata</taxon>
        <taxon>Vertebrata</taxon>
        <taxon>Euteleostomi</taxon>
        <taxon>Actinopterygii</taxon>
        <taxon>Neopterygii</taxon>
        <taxon>Teleostei</taxon>
        <taxon>Neoteleostei</taxon>
        <taxon>Acanthomorphata</taxon>
        <taxon>Carangaria</taxon>
        <taxon>Carangaria incertae sedis</taxon>
        <taxon>Centropomidae</taxon>
        <taxon>Lates</taxon>
    </lineage>
</organism>
<dbReference type="Pfam" id="PF00622">
    <property type="entry name" value="SPRY"/>
    <property type="match status" value="1"/>
</dbReference>
<keyword evidence="5" id="KW-0391">Immunity</keyword>
<keyword evidence="2" id="KW-0479">Metal-binding</keyword>
<feature type="coiled-coil region" evidence="7">
    <location>
        <begin position="251"/>
        <end position="289"/>
    </location>
</feature>
<dbReference type="InterPro" id="IPR013083">
    <property type="entry name" value="Znf_RING/FYVE/PHD"/>
</dbReference>
<keyword evidence="3 6" id="KW-0863">Zinc-finger</keyword>
<dbReference type="PANTHER" id="PTHR25465">
    <property type="entry name" value="B-BOX DOMAIN CONTAINING"/>
    <property type="match status" value="1"/>
</dbReference>
<feature type="coiled-coil region" evidence="7">
    <location>
        <begin position="183"/>
        <end position="213"/>
    </location>
</feature>
<dbReference type="Pfam" id="PF13765">
    <property type="entry name" value="PRY"/>
    <property type="match status" value="1"/>
</dbReference>
<dbReference type="PROSITE" id="PS00518">
    <property type="entry name" value="ZF_RING_1"/>
    <property type="match status" value="1"/>
</dbReference>
<dbReference type="SMART" id="SM00589">
    <property type="entry name" value="PRY"/>
    <property type="match status" value="1"/>
</dbReference>
<dbReference type="GeneID" id="108889396"/>
<feature type="domain" description="B box-type" evidence="9">
    <location>
        <begin position="144"/>
        <end position="182"/>
    </location>
</feature>
<dbReference type="Gene3D" id="3.30.40.10">
    <property type="entry name" value="Zinc/RING finger domain, C3HC4 (zinc finger)"/>
    <property type="match status" value="1"/>
</dbReference>
<dbReference type="InterPro" id="IPR017907">
    <property type="entry name" value="Znf_RING_CS"/>
</dbReference>
<dbReference type="InterPro" id="IPR043136">
    <property type="entry name" value="B30.2/SPRY_sf"/>
</dbReference>
<dbReference type="SUPFAM" id="SSF57850">
    <property type="entry name" value="RING/U-box"/>
    <property type="match status" value="1"/>
</dbReference>
<evidence type="ECO:0000259" key="10">
    <source>
        <dbReference type="PROSITE" id="PS50188"/>
    </source>
</evidence>
<feature type="domain" description="B30.2/SPRY" evidence="10">
    <location>
        <begin position="374"/>
        <end position="571"/>
    </location>
</feature>
<dbReference type="InterPro" id="IPR058030">
    <property type="entry name" value="TRIM8/14/16/25/29/45/65_CC"/>
</dbReference>
<evidence type="ECO:0000256" key="1">
    <source>
        <dbReference type="ARBA" id="ARBA00022588"/>
    </source>
</evidence>
<dbReference type="CDD" id="cd19769">
    <property type="entry name" value="Bbox2_TRIM16-like"/>
    <property type="match status" value="1"/>
</dbReference>
<dbReference type="Proteomes" id="UP000694890">
    <property type="component" value="Linkage group LG15"/>
</dbReference>
<dbReference type="SUPFAM" id="SSF57845">
    <property type="entry name" value="B-box zinc-binding domain"/>
    <property type="match status" value="1"/>
</dbReference>
<dbReference type="InterPro" id="IPR051051">
    <property type="entry name" value="E3_ubiq-ligase_TRIM/RNF"/>
</dbReference>
<dbReference type="GO" id="GO:0008270">
    <property type="term" value="F:zinc ion binding"/>
    <property type="evidence" value="ECO:0007669"/>
    <property type="project" value="UniProtKB-KW"/>
</dbReference>
<dbReference type="SMART" id="SM00449">
    <property type="entry name" value="SPRY"/>
    <property type="match status" value="1"/>
</dbReference>
<dbReference type="GO" id="GO:0005737">
    <property type="term" value="C:cytoplasm"/>
    <property type="evidence" value="ECO:0007669"/>
    <property type="project" value="UniProtKB-ARBA"/>
</dbReference>
<dbReference type="RefSeq" id="XP_050931989.1">
    <property type="nucleotide sequence ID" value="XM_051076032.1"/>
</dbReference>
<dbReference type="AlphaFoldDB" id="A0AAJ8BHY6"/>
<dbReference type="GO" id="GO:0045087">
    <property type="term" value="P:innate immune response"/>
    <property type="evidence" value="ECO:0007669"/>
    <property type="project" value="UniProtKB-KW"/>
</dbReference>
<dbReference type="KEGG" id="lcf:108889396"/>
<dbReference type="Pfam" id="PF00643">
    <property type="entry name" value="zf-B_box"/>
    <property type="match status" value="1"/>
</dbReference>
<evidence type="ECO:0000313" key="12">
    <source>
        <dbReference type="RefSeq" id="XP_018541340.1"/>
    </source>
</evidence>
<protein>
    <submittedName>
        <fullName evidence="12 14">E3 ubiquitin-protein ligase TRIM39 isoform X1</fullName>
    </submittedName>
    <submittedName>
        <fullName evidence="13">E3 ubiquitin-protein ligase TRIM39 isoform X2</fullName>
    </submittedName>
</protein>
<dbReference type="InterPro" id="IPR006574">
    <property type="entry name" value="PRY"/>
</dbReference>
<dbReference type="InterPro" id="IPR013320">
    <property type="entry name" value="ConA-like_dom_sf"/>
</dbReference>
<evidence type="ECO:0000313" key="11">
    <source>
        <dbReference type="Proteomes" id="UP000694890"/>
    </source>
</evidence>
<dbReference type="FunFam" id="2.60.120.920:FF:000004">
    <property type="entry name" value="Butyrophilin subfamily 1 member A1"/>
    <property type="match status" value="1"/>
</dbReference>
<evidence type="ECO:0000259" key="8">
    <source>
        <dbReference type="PROSITE" id="PS50089"/>
    </source>
</evidence>
<dbReference type="InterPro" id="IPR001841">
    <property type="entry name" value="Znf_RING"/>
</dbReference>
<dbReference type="InterPro" id="IPR003879">
    <property type="entry name" value="Butyrophylin_SPRY"/>
</dbReference>
<evidence type="ECO:0000256" key="7">
    <source>
        <dbReference type="SAM" id="Coils"/>
    </source>
</evidence>
<dbReference type="SMART" id="SM00184">
    <property type="entry name" value="RING"/>
    <property type="match status" value="1"/>
</dbReference>
<dbReference type="CDD" id="cd13733">
    <property type="entry name" value="SPRY_PRY_C-I_1"/>
    <property type="match status" value="1"/>
</dbReference>
<evidence type="ECO:0000259" key="9">
    <source>
        <dbReference type="PROSITE" id="PS50119"/>
    </source>
</evidence>
<gene>
    <name evidence="12 13 14" type="primary">LOC108889396</name>
</gene>
<dbReference type="InterPro" id="IPR003877">
    <property type="entry name" value="SPRY_dom"/>
</dbReference>
<accession>A0AAJ8BHY6</accession>
<dbReference type="Pfam" id="PF13445">
    <property type="entry name" value="zf-RING_UBOX"/>
    <property type="match status" value="1"/>
</dbReference>
<dbReference type="SUPFAM" id="SSF49899">
    <property type="entry name" value="Concanavalin A-like lectins/glucanases"/>
    <property type="match status" value="1"/>
</dbReference>
<dbReference type="SMART" id="SM00336">
    <property type="entry name" value="BBOX"/>
    <property type="match status" value="1"/>
</dbReference>
<dbReference type="Gene3D" id="2.60.120.920">
    <property type="match status" value="1"/>
</dbReference>
<evidence type="ECO:0000256" key="3">
    <source>
        <dbReference type="ARBA" id="ARBA00022771"/>
    </source>
</evidence>